<evidence type="ECO:0000256" key="4">
    <source>
        <dbReference type="ARBA" id="ARBA00022989"/>
    </source>
</evidence>
<keyword evidence="4 6" id="KW-1133">Transmembrane helix</keyword>
<keyword evidence="3 6" id="KW-0812">Transmembrane</keyword>
<dbReference type="Pfam" id="PF01566">
    <property type="entry name" value="Nramp"/>
    <property type="match status" value="1"/>
</dbReference>
<dbReference type="AlphaFoldDB" id="A0A8T1PFK0"/>
<dbReference type="GO" id="GO:0005384">
    <property type="term" value="F:manganese ion transmembrane transporter activity"/>
    <property type="evidence" value="ECO:0007669"/>
    <property type="project" value="TreeGrafter"/>
</dbReference>
<evidence type="ECO:0000256" key="6">
    <source>
        <dbReference type="SAM" id="Phobius"/>
    </source>
</evidence>
<keyword evidence="5 6" id="KW-0472">Membrane</keyword>
<dbReference type="GO" id="GO:0005886">
    <property type="term" value="C:plasma membrane"/>
    <property type="evidence" value="ECO:0007669"/>
    <property type="project" value="TreeGrafter"/>
</dbReference>
<feature type="transmembrane region" description="Helical" evidence="6">
    <location>
        <begin position="141"/>
        <end position="163"/>
    </location>
</feature>
<name>A0A8T1PFK0_CARIL</name>
<feature type="transmembrane region" description="Helical" evidence="6">
    <location>
        <begin position="73"/>
        <end position="93"/>
    </location>
</feature>
<evidence type="ECO:0000256" key="2">
    <source>
        <dbReference type="ARBA" id="ARBA00009965"/>
    </source>
</evidence>
<comment type="similarity">
    <text evidence="2">Belongs to the NRAMP (TC 2.A.55) family.</text>
</comment>
<evidence type="ECO:0000313" key="7">
    <source>
        <dbReference type="EMBL" id="KAG6639887.1"/>
    </source>
</evidence>
<dbReference type="PANTHER" id="PTHR11706">
    <property type="entry name" value="SOLUTE CARRIER PROTEIN FAMILY 11 MEMBER"/>
    <property type="match status" value="1"/>
</dbReference>
<sequence length="242" mass="26625">MLVFNFAAILCQYLSARIGLVTGRDLAQICRDEYDKFTCLFLGVQIELSVIVLDLTSILGLAHGLNLLFGWDLFSCVFLTAINIILFPLFAILLENSKAKFLCICISGFILLSVVLGVLISQTEISLSMNWILTKLCGENAFALMSLLGASIMPYNFFLHSSILQQSQGSPNISKDAMCHNHFVAILCVFSGIYLVNYVLMISAANVFSGLVLLTFQDSMSLMEQPFTVCGVQELKGCINCL</sequence>
<dbReference type="GO" id="GO:0015086">
    <property type="term" value="F:cadmium ion transmembrane transporter activity"/>
    <property type="evidence" value="ECO:0007669"/>
    <property type="project" value="TreeGrafter"/>
</dbReference>
<dbReference type="PANTHER" id="PTHR11706:SF75">
    <property type="entry name" value="ETHYLENE-INSENSITIVE PROTEIN 2"/>
    <property type="match status" value="1"/>
</dbReference>
<organism evidence="7 8">
    <name type="scientific">Carya illinoinensis</name>
    <name type="common">Pecan</name>
    <dbReference type="NCBI Taxonomy" id="32201"/>
    <lineage>
        <taxon>Eukaryota</taxon>
        <taxon>Viridiplantae</taxon>
        <taxon>Streptophyta</taxon>
        <taxon>Embryophyta</taxon>
        <taxon>Tracheophyta</taxon>
        <taxon>Spermatophyta</taxon>
        <taxon>Magnoliopsida</taxon>
        <taxon>eudicotyledons</taxon>
        <taxon>Gunneridae</taxon>
        <taxon>Pentapetalae</taxon>
        <taxon>rosids</taxon>
        <taxon>fabids</taxon>
        <taxon>Fagales</taxon>
        <taxon>Juglandaceae</taxon>
        <taxon>Carya</taxon>
    </lineage>
</organism>
<reference evidence="7" key="1">
    <citation type="submission" date="2020-12" db="EMBL/GenBank/DDBJ databases">
        <title>WGS assembly of Carya illinoinensis cv. Pawnee.</title>
        <authorList>
            <person name="Platts A."/>
            <person name="Shu S."/>
            <person name="Wright S."/>
            <person name="Barry K."/>
            <person name="Edger P."/>
            <person name="Pires J.C."/>
            <person name="Schmutz J."/>
        </authorList>
    </citation>
    <scope>NUCLEOTIDE SEQUENCE</scope>
    <source>
        <tissue evidence="7">Leaf</tissue>
    </source>
</reference>
<accession>A0A8T1PFK0</accession>
<keyword evidence="8" id="KW-1185">Reference proteome</keyword>
<protein>
    <submittedName>
        <fullName evidence="7">Uncharacterized protein</fullName>
    </submittedName>
</protein>
<dbReference type="GO" id="GO:0034755">
    <property type="term" value="P:iron ion transmembrane transport"/>
    <property type="evidence" value="ECO:0007669"/>
    <property type="project" value="TreeGrafter"/>
</dbReference>
<feature type="transmembrane region" description="Helical" evidence="6">
    <location>
        <begin position="99"/>
        <end position="120"/>
    </location>
</feature>
<dbReference type="Proteomes" id="UP000811609">
    <property type="component" value="Chromosome 10"/>
</dbReference>
<evidence type="ECO:0000313" key="8">
    <source>
        <dbReference type="Proteomes" id="UP000811609"/>
    </source>
</evidence>
<evidence type="ECO:0000256" key="5">
    <source>
        <dbReference type="ARBA" id="ARBA00023136"/>
    </source>
</evidence>
<dbReference type="InterPro" id="IPR001046">
    <property type="entry name" value="NRAMP_fam"/>
</dbReference>
<evidence type="ECO:0000256" key="1">
    <source>
        <dbReference type="ARBA" id="ARBA00004141"/>
    </source>
</evidence>
<proteinExistence type="inferred from homology"/>
<comment type="subcellular location">
    <subcellularLocation>
        <location evidence="1">Membrane</location>
        <topology evidence="1">Multi-pass membrane protein</topology>
    </subcellularLocation>
</comment>
<feature type="transmembrane region" description="Helical" evidence="6">
    <location>
        <begin position="40"/>
        <end position="61"/>
    </location>
</feature>
<feature type="transmembrane region" description="Helical" evidence="6">
    <location>
        <begin position="183"/>
        <end position="216"/>
    </location>
</feature>
<comment type="caution">
    <text evidence="7">The sequence shown here is derived from an EMBL/GenBank/DDBJ whole genome shotgun (WGS) entry which is preliminary data.</text>
</comment>
<evidence type="ECO:0000256" key="3">
    <source>
        <dbReference type="ARBA" id="ARBA00022692"/>
    </source>
</evidence>
<gene>
    <name evidence="7" type="ORF">CIPAW_10G133200</name>
</gene>
<dbReference type="EMBL" id="CM031818">
    <property type="protein sequence ID" value="KAG6639887.1"/>
    <property type="molecule type" value="Genomic_DNA"/>
</dbReference>